<dbReference type="EMBL" id="OZ034813">
    <property type="protein sequence ID" value="CAL1353998.1"/>
    <property type="molecule type" value="Genomic_DNA"/>
</dbReference>
<reference evidence="1 2" key="1">
    <citation type="submission" date="2024-04" db="EMBL/GenBank/DDBJ databases">
        <authorList>
            <person name="Fracassetti M."/>
        </authorList>
    </citation>
    <scope>NUCLEOTIDE SEQUENCE [LARGE SCALE GENOMIC DNA]</scope>
</reference>
<dbReference type="Proteomes" id="UP001497516">
    <property type="component" value="Chromosome 1"/>
</dbReference>
<keyword evidence="2" id="KW-1185">Reference proteome</keyword>
<dbReference type="AlphaFoldDB" id="A0AAV2CBV8"/>
<evidence type="ECO:0000313" key="2">
    <source>
        <dbReference type="Proteomes" id="UP001497516"/>
    </source>
</evidence>
<evidence type="ECO:0000313" key="1">
    <source>
        <dbReference type="EMBL" id="CAL1353998.1"/>
    </source>
</evidence>
<accession>A0AAV2CBV8</accession>
<sequence>MLWNEDGVVKVVQADTKPFSVEANVVEAYLYHGDFGPLEIRNEDGGTSNAIVSSAQVLSKACLDPLSEIVRPSMITLDGPLKSDEQVNDE</sequence>
<gene>
    <name evidence="1" type="ORF">LTRI10_LOCUS1856</name>
</gene>
<name>A0AAV2CBV8_9ROSI</name>
<protein>
    <submittedName>
        <fullName evidence="1">Uncharacterized protein</fullName>
    </submittedName>
</protein>
<proteinExistence type="predicted"/>
<organism evidence="1 2">
    <name type="scientific">Linum trigynum</name>
    <dbReference type="NCBI Taxonomy" id="586398"/>
    <lineage>
        <taxon>Eukaryota</taxon>
        <taxon>Viridiplantae</taxon>
        <taxon>Streptophyta</taxon>
        <taxon>Embryophyta</taxon>
        <taxon>Tracheophyta</taxon>
        <taxon>Spermatophyta</taxon>
        <taxon>Magnoliopsida</taxon>
        <taxon>eudicotyledons</taxon>
        <taxon>Gunneridae</taxon>
        <taxon>Pentapetalae</taxon>
        <taxon>rosids</taxon>
        <taxon>fabids</taxon>
        <taxon>Malpighiales</taxon>
        <taxon>Linaceae</taxon>
        <taxon>Linum</taxon>
    </lineage>
</organism>